<feature type="transmembrane region" description="Helical" evidence="2">
    <location>
        <begin position="299"/>
        <end position="319"/>
    </location>
</feature>
<dbReference type="InterPro" id="IPR002528">
    <property type="entry name" value="MATE_fam"/>
</dbReference>
<evidence type="ECO:0000313" key="3">
    <source>
        <dbReference type="EMBL" id="ACD71317.1"/>
    </source>
</evidence>
<evidence type="ECO:0000256" key="2">
    <source>
        <dbReference type="SAM" id="Phobius"/>
    </source>
</evidence>
<name>A0A0H3BJY2_TREPS</name>
<dbReference type="RefSeq" id="WP_010882344.1">
    <property type="nucleotide sequence ID" value="NC_010741.1"/>
</dbReference>
<dbReference type="GO" id="GO:0042910">
    <property type="term" value="F:xenobiotic transmembrane transporter activity"/>
    <property type="evidence" value="ECO:0007669"/>
    <property type="project" value="InterPro"/>
</dbReference>
<dbReference type="EMBL" id="CP000805">
    <property type="protein sequence ID" value="ACD71317.1"/>
    <property type="molecule type" value="Genomic_DNA"/>
</dbReference>
<feature type="transmembrane region" description="Helical" evidence="2">
    <location>
        <begin position="209"/>
        <end position="230"/>
    </location>
</feature>
<feature type="transmembrane region" description="Helical" evidence="2">
    <location>
        <begin position="373"/>
        <end position="392"/>
    </location>
</feature>
<reference evidence="3 4" key="1">
    <citation type="journal article" date="2008" name="BMC Microbiol.">
        <title>Complete genome sequence of Treponema pallidum ssp. pallidum strain SS14 determined with oligonucleotide arrays.</title>
        <authorList>
            <person name="Matejkova P."/>
            <person name="Strouhal M."/>
            <person name="Smajs D."/>
            <person name="Norris S.J."/>
            <person name="Palzkill T."/>
            <person name="Petrosino J.F."/>
            <person name="Sodergren E."/>
            <person name="Norton J.E."/>
            <person name="Singh J."/>
            <person name="Richmond T.A."/>
            <person name="Molla M.N."/>
            <person name="Albert T.J."/>
            <person name="Weinstock G.M."/>
        </authorList>
    </citation>
    <scope>NUCLEOTIDE SEQUENCE [LARGE SCALE GENOMIC DNA]</scope>
    <source>
        <strain evidence="3 4">SS14</strain>
    </source>
</reference>
<dbReference type="InterPro" id="IPR050222">
    <property type="entry name" value="MATE_MdtK"/>
</dbReference>
<feature type="transmembrane region" description="Helical" evidence="2">
    <location>
        <begin position="65"/>
        <end position="87"/>
    </location>
</feature>
<keyword evidence="2" id="KW-0812">Transmembrane</keyword>
<keyword evidence="2" id="KW-0472">Membrane</keyword>
<dbReference type="Proteomes" id="UP000001202">
    <property type="component" value="Chromosome"/>
</dbReference>
<dbReference type="AlphaFoldDB" id="A0A0H3BJY2"/>
<dbReference type="PATRIC" id="fig|455434.6.peg.888"/>
<evidence type="ECO:0000313" key="4">
    <source>
        <dbReference type="Proteomes" id="UP000001202"/>
    </source>
</evidence>
<dbReference type="Pfam" id="PF01554">
    <property type="entry name" value="MatE"/>
    <property type="match status" value="2"/>
</dbReference>
<feature type="transmembrane region" description="Helical" evidence="2">
    <location>
        <begin position="404"/>
        <end position="426"/>
    </location>
</feature>
<feature type="transmembrane region" description="Helical" evidence="2">
    <location>
        <begin position="108"/>
        <end position="129"/>
    </location>
</feature>
<sequence>MLHISSCCRGKRLSRCFGPRAFYVRALCIALPVMLHSFIQTGISFLDNVMVSRLGDVKMGAVNVVNSLLFLYVTALMTVSNAGSVFMTQYSGARHVVGMRQSYRFKQYAMGSLALGAMAAALCCPQYLLSCLLGKNAQAAQIIAEGERYLSIIVYTLVPLSFSLVLTSTLRETGKVLVPLAVYGCSAVLNAVGNYMLIYGNWGAPRLEVQGAACATLIARVVESLMLLVYVRVKKPDFYVRLFCRCAIPLSLCTVMLRKSLWIFVGDMAWSVTEMAVAALYHSRGGAEVVAGMSAGWTLAQLFFLSFPASSVAITILVGDVLGKSELKQAQDYARWLMNGAFFLGLGLGVIVCVARAGIPWAFGDLSHASQRIAQQLVLVTALYMPIWMYLNAQYAVARAGGEVMVTAWTETLVDTLLFLPLMYVLARFTQLGAPLMYGIVKSTSVVKMVVLARHLKTRRWVRNLVANLS</sequence>
<keyword evidence="2" id="KW-1133">Transmembrane helix</keyword>
<feature type="transmembrane region" description="Helical" evidence="2">
    <location>
        <begin position="149"/>
        <end position="170"/>
    </location>
</feature>
<organism evidence="3 4">
    <name type="scientific">Treponema pallidum subsp. pallidum (strain SS14)</name>
    <dbReference type="NCBI Taxonomy" id="455434"/>
    <lineage>
        <taxon>Bacteria</taxon>
        <taxon>Pseudomonadati</taxon>
        <taxon>Spirochaetota</taxon>
        <taxon>Spirochaetia</taxon>
        <taxon>Spirochaetales</taxon>
        <taxon>Treponemataceae</taxon>
        <taxon>Treponema</taxon>
    </lineage>
</organism>
<feature type="transmembrane region" description="Helical" evidence="2">
    <location>
        <begin position="432"/>
        <end position="453"/>
    </location>
</feature>
<dbReference type="KEGG" id="tpp:TPASS_0901"/>
<feature type="transmembrane region" description="Helical" evidence="2">
    <location>
        <begin position="340"/>
        <end position="361"/>
    </location>
</feature>
<dbReference type="GO" id="GO:0005886">
    <property type="term" value="C:plasma membrane"/>
    <property type="evidence" value="ECO:0007669"/>
    <property type="project" value="TreeGrafter"/>
</dbReference>
<protein>
    <submittedName>
        <fullName evidence="3">Hypothetical integral membrane protein</fullName>
    </submittedName>
</protein>
<gene>
    <name evidence="3" type="ordered locus">TPASS_0901</name>
</gene>
<feature type="transmembrane region" description="Helical" evidence="2">
    <location>
        <begin position="21"/>
        <end position="45"/>
    </location>
</feature>
<proteinExistence type="predicted"/>
<keyword evidence="1" id="KW-0813">Transport</keyword>
<feature type="transmembrane region" description="Helical" evidence="2">
    <location>
        <begin position="177"/>
        <end position="197"/>
    </location>
</feature>
<dbReference type="GO" id="GO:0015297">
    <property type="term" value="F:antiporter activity"/>
    <property type="evidence" value="ECO:0007669"/>
    <property type="project" value="InterPro"/>
</dbReference>
<dbReference type="PANTHER" id="PTHR43298:SF2">
    <property type="entry name" value="FMN_FAD EXPORTER YEEO-RELATED"/>
    <property type="match status" value="1"/>
</dbReference>
<evidence type="ECO:0000256" key="1">
    <source>
        <dbReference type="ARBA" id="ARBA00022448"/>
    </source>
</evidence>
<dbReference type="GeneID" id="93876653"/>
<dbReference type="PANTHER" id="PTHR43298">
    <property type="entry name" value="MULTIDRUG RESISTANCE PROTEIN NORM-RELATED"/>
    <property type="match status" value="1"/>
</dbReference>
<accession>A0A0H3BJY2</accession>